<gene>
    <name evidence="1" type="ORF">EIP91_010132</name>
</gene>
<proteinExistence type="predicted"/>
<name>A0A4R0RTY0_9APHY</name>
<keyword evidence="2" id="KW-1185">Reference proteome</keyword>
<evidence type="ECO:0000313" key="1">
    <source>
        <dbReference type="EMBL" id="TCD71426.1"/>
    </source>
</evidence>
<sequence>MAFRTLTFQSISLDSTKLLKADATIVVTLHSEQRKPEDRETPVVAWKVLRFAGDAADVAPIRLYTARRIGATTVQTLGSCKIVAPLDNGAGLGPNQHLSISASGRWSNNFMFDMSADSSFVTNNSHRPTMFITGSRSPTSAFEPMTLLPELQPDEGVQVRYPYFMQVYDMTGTDCVEGQILETRGFGSLSDYALLKDSERQPQPLDIRVQPEDIVFQIYTGLEGVAVLERIVRPKRILRPRPPAVHIPSEAESSPLFGQALRSPILARLQPRSPNMALSPGFNLDWDNPTPPRTPLMSLPSPPAGWTSPGFLSPIRTPVAEAGASFFIPS</sequence>
<dbReference type="EMBL" id="RWJN01000006">
    <property type="protein sequence ID" value="TCD71426.1"/>
    <property type="molecule type" value="Genomic_DNA"/>
</dbReference>
<accession>A0A4R0RTY0</accession>
<dbReference type="Proteomes" id="UP000292702">
    <property type="component" value="Unassembled WGS sequence"/>
</dbReference>
<organism evidence="1 2">
    <name type="scientific">Steccherinum ochraceum</name>
    <dbReference type="NCBI Taxonomy" id="92696"/>
    <lineage>
        <taxon>Eukaryota</taxon>
        <taxon>Fungi</taxon>
        <taxon>Dikarya</taxon>
        <taxon>Basidiomycota</taxon>
        <taxon>Agaricomycotina</taxon>
        <taxon>Agaricomycetes</taxon>
        <taxon>Polyporales</taxon>
        <taxon>Steccherinaceae</taxon>
        <taxon>Steccherinum</taxon>
    </lineage>
</organism>
<dbReference type="OrthoDB" id="10547322at2759"/>
<dbReference type="AlphaFoldDB" id="A0A4R0RTY0"/>
<reference evidence="1 2" key="1">
    <citation type="submission" date="2018-11" db="EMBL/GenBank/DDBJ databases">
        <title>Genome assembly of Steccherinum ochraceum LE-BIN_3174, the white-rot fungus of the Steccherinaceae family (The Residual Polyporoid clade, Polyporales, Basidiomycota).</title>
        <authorList>
            <person name="Fedorova T.V."/>
            <person name="Glazunova O.A."/>
            <person name="Landesman E.O."/>
            <person name="Moiseenko K.V."/>
            <person name="Psurtseva N.V."/>
            <person name="Savinova O.S."/>
            <person name="Shakhova N.V."/>
            <person name="Tyazhelova T.V."/>
            <person name="Vasina D.V."/>
        </authorList>
    </citation>
    <scope>NUCLEOTIDE SEQUENCE [LARGE SCALE GENOMIC DNA]</scope>
    <source>
        <strain evidence="1 2">LE-BIN_3174</strain>
    </source>
</reference>
<protein>
    <submittedName>
        <fullName evidence="1">Uncharacterized protein</fullName>
    </submittedName>
</protein>
<comment type="caution">
    <text evidence="1">The sequence shown here is derived from an EMBL/GenBank/DDBJ whole genome shotgun (WGS) entry which is preliminary data.</text>
</comment>
<evidence type="ECO:0000313" key="2">
    <source>
        <dbReference type="Proteomes" id="UP000292702"/>
    </source>
</evidence>